<accession>A0A369J6V1</accession>
<evidence type="ECO:0000313" key="1">
    <source>
        <dbReference type="EMBL" id="RDB15214.1"/>
    </source>
</evidence>
<dbReference type="AlphaFoldDB" id="A0A369J6V1"/>
<proteinExistence type="predicted"/>
<comment type="caution">
    <text evidence="1">The sequence shown here is derived from an EMBL/GenBank/DDBJ whole genome shotgun (WGS) entry which is preliminary data.</text>
</comment>
<reference evidence="1" key="1">
    <citation type="submission" date="2018-04" db="EMBL/GenBank/DDBJ databases">
        <title>Whole genome sequencing of Hypsizygus marmoreus.</title>
        <authorList>
            <person name="Choi I.-G."/>
            <person name="Min B."/>
            <person name="Kim J.-G."/>
            <person name="Kim S."/>
            <person name="Oh Y.-L."/>
            <person name="Kong W.-S."/>
            <person name="Park H."/>
            <person name="Jeong J."/>
            <person name="Song E.-S."/>
        </authorList>
    </citation>
    <scope>NUCLEOTIDE SEQUENCE [LARGE SCALE GENOMIC DNA]</scope>
    <source>
        <strain evidence="1">51987-8</strain>
    </source>
</reference>
<keyword evidence="2" id="KW-1185">Reference proteome</keyword>
<protein>
    <submittedName>
        <fullName evidence="1">Uncharacterized protein</fullName>
    </submittedName>
</protein>
<organism evidence="1 2">
    <name type="scientific">Hypsizygus marmoreus</name>
    <name type="common">White beech mushroom</name>
    <name type="synonym">Agaricus marmoreus</name>
    <dbReference type="NCBI Taxonomy" id="39966"/>
    <lineage>
        <taxon>Eukaryota</taxon>
        <taxon>Fungi</taxon>
        <taxon>Dikarya</taxon>
        <taxon>Basidiomycota</taxon>
        <taxon>Agaricomycotina</taxon>
        <taxon>Agaricomycetes</taxon>
        <taxon>Agaricomycetidae</taxon>
        <taxon>Agaricales</taxon>
        <taxon>Tricholomatineae</taxon>
        <taxon>Lyophyllaceae</taxon>
        <taxon>Hypsizygus</taxon>
    </lineage>
</organism>
<name>A0A369J6V1_HYPMA</name>
<dbReference type="InParanoid" id="A0A369J6V1"/>
<gene>
    <name evidence="1" type="ORF">Hypma_004837</name>
</gene>
<sequence length="174" mass="19367">MLKPLLIRTWDNPLAPGATNMLHCVISHSYLGSGAPPPWKFSGLAMPNGHRFLCNLLTSLGYSPVFSTFFRSLSWNALNILPMQLLNLFSQPALEEKILPSCTHHAELGGSTLPSPHIDSHCQVHPQCITDFNSLTRYSDTAIDGFRYAWMELLGSKKLPDQPYAWNHHGPALC</sequence>
<dbReference type="EMBL" id="LUEZ02000184">
    <property type="protein sequence ID" value="RDB15214.1"/>
    <property type="molecule type" value="Genomic_DNA"/>
</dbReference>
<dbReference type="Proteomes" id="UP000076154">
    <property type="component" value="Unassembled WGS sequence"/>
</dbReference>
<evidence type="ECO:0000313" key="2">
    <source>
        <dbReference type="Proteomes" id="UP000076154"/>
    </source>
</evidence>